<dbReference type="OrthoDB" id="103403at2"/>
<reference evidence="2 3" key="1">
    <citation type="journal article" date="2015" name="Genome Announc.">
        <title>Genome sequencing of 18 francisella strains to aid in assay development and testing.</title>
        <authorList>
            <person name="Johnson S.L."/>
            <person name="Daligault H.E."/>
            <person name="Davenport K.W."/>
            <person name="Coyne S.R."/>
            <person name="Frey K.G."/>
            <person name="Koroleva G.I."/>
            <person name="Broomall S.M."/>
            <person name="Bishop-Lilly K.A."/>
            <person name="Bruce D.C."/>
            <person name="Chertkov O."/>
            <person name="Freitas T."/>
            <person name="Jaissle J."/>
            <person name="Ladner J.T."/>
            <person name="Rosenzweig C.N."/>
            <person name="Gibbons H.S."/>
            <person name="Palacios G.F."/>
            <person name="Redden C.L."/>
            <person name="Xu Y."/>
            <person name="Minogue T.D."/>
            <person name="Chain P.S."/>
        </authorList>
    </citation>
    <scope>NUCLEOTIDE SEQUENCE [LARGE SCALE GENOMIC DNA]</scope>
    <source>
        <strain evidence="2 3">GA01-2794</strain>
    </source>
</reference>
<keyword evidence="1" id="KW-1133">Transmembrane helix</keyword>
<dbReference type="STRING" id="28110.KU46_1838"/>
<accession>A0A0B6D3V3</accession>
<protein>
    <submittedName>
        <fullName evidence="2">Uncharacterized protein</fullName>
    </submittedName>
</protein>
<dbReference type="AlphaFoldDB" id="A0A0B6D3V3"/>
<keyword evidence="1" id="KW-0472">Membrane</keyword>
<evidence type="ECO:0000256" key="1">
    <source>
        <dbReference type="SAM" id="Phobius"/>
    </source>
</evidence>
<dbReference type="KEGG" id="fpi:BF30_1734"/>
<dbReference type="EMBL" id="CP009440">
    <property type="protein sequence ID" value="AJI52348.1"/>
    <property type="molecule type" value="Genomic_DNA"/>
</dbReference>
<sequence length="55" mass="6533">MVVNLKLSERFKKYFANTEWLFIGNISRVLAVLVIGIWAARYLNRIKEFFIKKAI</sequence>
<dbReference type="RefSeq" id="WP_155104970.1">
    <property type="nucleotide sequence ID" value="NZ_CP009343.1"/>
</dbReference>
<keyword evidence="1" id="KW-0812">Transmembrane</keyword>
<proteinExistence type="predicted"/>
<name>A0A0B6D3V3_9GAMM</name>
<dbReference type="KEGG" id="fpx:KU46_1838"/>
<gene>
    <name evidence="2" type="ORF">LA55_1372</name>
</gene>
<dbReference type="KEGG" id="fpz:LA55_1372"/>
<organism evidence="2 3">
    <name type="scientific">Francisella philomiragia</name>
    <dbReference type="NCBI Taxonomy" id="28110"/>
    <lineage>
        <taxon>Bacteria</taxon>
        <taxon>Pseudomonadati</taxon>
        <taxon>Pseudomonadota</taxon>
        <taxon>Gammaproteobacteria</taxon>
        <taxon>Thiotrichales</taxon>
        <taxon>Francisellaceae</taxon>
        <taxon>Francisella</taxon>
    </lineage>
</organism>
<feature type="transmembrane region" description="Helical" evidence="1">
    <location>
        <begin position="20"/>
        <end position="43"/>
    </location>
</feature>
<evidence type="ECO:0000313" key="2">
    <source>
        <dbReference type="EMBL" id="AJI52348.1"/>
    </source>
</evidence>
<dbReference type="Proteomes" id="UP000031830">
    <property type="component" value="Chromosome"/>
</dbReference>
<evidence type="ECO:0000313" key="3">
    <source>
        <dbReference type="Proteomes" id="UP000031830"/>
    </source>
</evidence>